<sequence length="106" mass="12149">MFIAVYEFDVKEGRESAFRAAWVEVTEAIYAQCGSLGSRLHSTNRPNIFVGYAQWPSRAQWEKDHVLLGEGYERARATMRDCLVSSKTIHELEVCDDYLQSEAAER</sequence>
<evidence type="ECO:0000313" key="2">
    <source>
        <dbReference type="Proteomes" id="UP000066624"/>
    </source>
</evidence>
<dbReference type="InterPro" id="IPR007138">
    <property type="entry name" value="ABM_dom"/>
</dbReference>
<dbReference type="InterPro" id="IPR011008">
    <property type="entry name" value="Dimeric_a/b-barrel"/>
</dbReference>
<dbReference type="OrthoDB" id="6105906at2"/>
<dbReference type="EMBL" id="CP012154">
    <property type="protein sequence ID" value="AKS41150.1"/>
    <property type="molecule type" value="Genomic_DNA"/>
</dbReference>
<dbReference type="PATRIC" id="fig|1579979.3.peg.785"/>
<keyword evidence="1" id="KW-0560">Oxidoreductase</keyword>
<dbReference type="AlphaFoldDB" id="A0A0K0XU11"/>
<organism evidence="1 2">
    <name type="scientific">Wenzhouxiangella marina</name>
    <dbReference type="NCBI Taxonomy" id="1579979"/>
    <lineage>
        <taxon>Bacteria</taxon>
        <taxon>Pseudomonadati</taxon>
        <taxon>Pseudomonadota</taxon>
        <taxon>Gammaproteobacteria</taxon>
        <taxon>Chromatiales</taxon>
        <taxon>Wenzhouxiangellaceae</taxon>
        <taxon>Wenzhouxiangella</taxon>
    </lineage>
</organism>
<dbReference type="Pfam" id="PF03992">
    <property type="entry name" value="ABM"/>
    <property type="match status" value="1"/>
</dbReference>
<dbReference type="RefSeq" id="WP_049724807.1">
    <property type="nucleotide sequence ID" value="NZ_CP012154.1"/>
</dbReference>
<protein>
    <submittedName>
        <fullName evidence="1">Antibiotic biosynthesis monooxygenase family protein</fullName>
    </submittedName>
</protein>
<keyword evidence="1" id="KW-0503">Monooxygenase</keyword>
<proteinExistence type="predicted"/>
<gene>
    <name evidence="1" type="ORF">WM2015_769</name>
</gene>
<accession>A0A0K0XU11</accession>
<dbReference type="Gene3D" id="3.30.70.100">
    <property type="match status" value="1"/>
</dbReference>
<dbReference type="GO" id="GO:0004497">
    <property type="term" value="F:monooxygenase activity"/>
    <property type="evidence" value="ECO:0007669"/>
    <property type="project" value="UniProtKB-KW"/>
</dbReference>
<dbReference type="KEGG" id="wma:WM2015_769"/>
<evidence type="ECO:0000313" key="1">
    <source>
        <dbReference type="EMBL" id="AKS41150.1"/>
    </source>
</evidence>
<dbReference type="SUPFAM" id="SSF54909">
    <property type="entry name" value="Dimeric alpha+beta barrel"/>
    <property type="match status" value="1"/>
</dbReference>
<keyword evidence="2" id="KW-1185">Reference proteome</keyword>
<name>A0A0K0XU11_9GAMM</name>
<reference evidence="1 2" key="1">
    <citation type="submission" date="2015-07" db="EMBL/GenBank/DDBJ databases">
        <authorList>
            <person name="Noorani M."/>
        </authorList>
    </citation>
    <scope>NUCLEOTIDE SEQUENCE [LARGE SCALE GENOMIC DNA]</scope>
    <source>
        <strain evidence="1 2">KCTC 42284</strain>
    </source>
</reference>
<dbReference type="STRING" id="1579979.WM2015_769"/>
<dbReference type="Proteomes" id="UP000066624">
    <property type="component" value="Chromosome"/>
</dbReference>